<dbReference type="PANTHER" id="PTHR12418:SF19">
    <property type="entry name" value="ACYL-COENZYME A THIOESTERASE THEM4"/>
    <property type="match status" value="1"/>
</dbReference>
<evidence type="ECO:0000313" key="30">
    <source>
        <dbReference type="EMBL" id="CAB4676259.1"/>
    </source>
</evidence>
<name>A0A6J6SI23_9ZZZZ</name>
<evidence type="ECO:0000256" key="23">
    <source>
        <dbReference type="ARBA" id="ARBA00047734"/>
    </source>
</evidence>
<dbReference type="InterPro" id="IPR006683">
    <property type="entry name" value="Thioestr_dom"/>
</dbReference>
<evidence type="ECO:0000256" key="20">
    <source>
        <dbReference type="ARBA" id="ARBA00040123"/>
    </source>
</evidence>
<evidence type="ECO:0000256" key="19">
    <source>
        <dbReference type="ARBA" id="ARBA00038848"/>
    </source>
</evidence>
<evidence type="ECO:0000256" key="9">
    <source>
        <dbReference type="ARBA" id="ARBA00022801"/>
    </source>
</evidence>
<protein>
    <recommendedName>
        <fullName evidence="20">Acyl-coenzyme A thioesterase THEM4</fullName>
        <ecNumber evidence="19">3.1.2.2</ecNumber>
    </recommendedName>
    <alternativeName>
        <fullName evidence="21">Thioesterase superfamily member 4</fullName>
    </alternativeName>
</protein>
<keyword evidence="10" id="KW-0276">Fatty acid metabolism</keyword>
<dbReference type="EMBL" id="CAEZYT010000023">
    <property type="protein sequence ID" value="CAB4734596.1"/>
    <property type="molecule type" value="Genomic_DNA"/>
</dbReference>
<evidence type="ECO:0000256" key="17">
    <source>
        <dbReference type="ARBA" id="ARBA00037002"/>
    </source>
</evidence>
<comment type="similarity">
    <text evidence="18">Belongs to the THEM4/THEM5 thioesterase family.</text>
</comment>
<comment type="catalytic activity">
    <reaction evidence="17">
        <text>(9Z)-octadecenoyl-CoA + H2O = (9Z)-octadecenoate + CoA + H(+)</text>
        <dbReference type="Rhea" id="RHEA:40139"/>
        <dbReference type="ChEBI" id="CHEBI:15377"/>
        <dbReference type="ChEBI" id="CHEBI:15378"/>
        <dbReference type="ChEBI" id="CHEBI:30823"/>
        <dbReference type="ChEBI" id="CHEBI:57287"/>
        <dbReference type="ChEBI" id="CHEBI:57387"/>
    </reaction>
    <physiologicalReaction direction="left-to-right" evidence="17">
        <dbReference type="Rhea" id="RHEA:40140"/>
    </physiologicalReaction>
</comment>
<accession>A0A6J6SI23</accession>
<dbReference type="EMBL" id="CAFBQY010000006">
    <property type="protein sequence ID" value="CAB5072255.1"/>
    <property type="molecule type" value="Genomic_DNA"/>
</dbReference>
<dbReference type="Gene3D" id="3.10.129.10">
    <property type="entry name" value="Hotdog Thioesterase"/>
    <property type="match status" value="1"/>
</dbReference>
<dbReference type="AlphaFoldDB" id="A0A6J6SI23"/>
<dbReference type="GO" id="GO:0006915">
    <property type="term" value="P:apoptotic process"/>
    <property type="evidence" value="ECO:0007669"/>
    <property type="project" value="UniProtKB-KW"/>
</dbReference>
<evidence type="ECO:0000256" key="22">
    <source>
        <dbReference type="ARBA" id="ARBA00047588"/>
    </source>
</evidence>
<comment type="catalytic activity">
    <reaction evidence="24">
        <text>decanoyl-CoA + H2O = decanoate + CoA + H(+)</text>
        <dbReference type="Rhea" id="RHEA:40059"/>
        <dbReference type="ChEBI" id="CHEBI:15377"/>
        <dbReference type="ChEBI" id="CHEBI:15378"/>
        <dbReference type="ChEBI" id="CHEBI:27689"/>
        <dbReference type="ChEBI" id="CHEBI:57287"/>
        <dbReference type="ChEBI" id="CHEBI:61430"/>
    </reaction>
    <physiologicalReaction direction="left-to-right" evidence="24">
        <dbReference type="Rhea" id="RHEA:40060"/>
    </physiologicalReaction>
</comment>
<comment type="catalytic activity">
    <reaction evidence="23">
        <text>hexadecanoyl-CoA + H2O = hexadecanoate + CoA + H(+)</text>
        <dbReference type="Rhea" id="RHEA:16645"/>
        <dbReference type="ChEBI" id="CHEBI:7896"/>
        <dbReference type="ChEBI" id="CHEBI:15377"/>
        <dbReference type="ChEBI" id="CHEBI:15378"/>
        <dbReference type="ChEBI" id="CHEBI:57287"/>
        <dbReference type="ChEBI" id="CHEBI:57379"/>
        <dbReference type="EC" id="3.1.2.2"/>
    </reaction>
    <physiologicalReaction direction="left-to-right" evidence="23">
        <dbReference type="Rhea" id="RHEA:16646"/>
    </physiologicalReaction>
</comment>
<dbReference type="GO" id="GO:0005758">
    <property type="term" value="C:mitochondrial intermembrane space"/>
    <property type="evidence" value="ECO:0007669"/>
    <property type="project" value="UniProtKB-SubCell"/>
</dbReference>
<keyword evidence="13" id="KW-0496">Mitochondrion</keyword>
<dbReference type="GO" id="GO:0016787">
    <property type="term" value="F:hydrolase activity"/>
    <property type="evidence" value="ECO:0007669"/>
    <property type="project" value="UniProtKB-KW"/>
</dbReference>
<dbReference type="SUPFAM" id="SSF54637">
    <property type="entry name" value="Thioesterase/thiol ester dehydrase-isomerase"/>
    <property type="match status" value="1"/>
</dbReference>
<evidence type="ECO:0000256" key="10">
    <source>
        <dbReference type="ARBA" id="ARBA00022832"/>
    </source>
</evidence>
<dbReference type="GO" id="GO:0032587">
    <property type="term" value="C:ruffle membrane"/>
    <property type="evidence" value="ECO:0007669"/>
    <property type="project" value="UniProtKB-SubCell"/>
</dbReference>
<feature type="region of interest" description="Disordered" evidence="27">
    <location>
        <begin position="1"/>
        <end position="25"/>
    </location>
</feature>
<evidence type="ECO:0000259" key="28">
    <source>
        <dbReference type="Pfam" id="PF03061"/>
    </source>
</evidence>
<comment type="catalytic activity">
    <reaction evidence="25">
        <text>dodecanoyl-CoA + H2O = dodecanoate + CoA + H(+)</text>
        <dbReference type="Rhea" id="RHEA:30135"/>
        <dbReference type="ChEBI" id="CHEBI:15377"/>
        <dbReference type="ChEBI" id="CHEBI:15378"/>
        <dbReference type="ChEBI" id="CHEBI:18262"/>
        <dbReference type="ChEBI" id="CHEBI:57287"/>
        <dbReference type="ChEBI" id="CHEBI:57375"/>
    </reaction>
    <physiologicalReaction direction="left-to-right" evidence="25">
        <dbReference type="Rhea" id="RHEA:30136"/>
    </physiologicalReaction>
</comment>
<evidence type="ECO:0000256" key="15">
    <source>
        <dbReference type="ARBA" id="ARBA00023273"/>
    </source>
</evidence>
<keyword evidence="11" id="KW-0809">Transit peptide</keyword>
<comment type="catalytic activity">
    <reaction evidence="22">
        <text>octanoyl-CoA + H2O = octanoate + CoA + H(+)</text>
        <dbReference type="Rhea" id="RHEA:30143"/>
        <dbReference type="ChEBI" id="CHEBI:15377"/>
        <dbReference type="ChEBI" id="CHEBI:15378"/>
        <dbReference type="ChEBI" id="CHEBI:25646"/>
        <dbReference type="ChEBI" id="CHEBI:57287"/>
        <dbReference type="ChEBI" id="CHEBI:57386"/>
    </reaction>
    <physiologicalReaction direction="left-to-right" evidence="22">
        <dbReference type="Rhea" id="RHEA:30144"/>
    </physiologicalReaction>
</comment>
<evidence type="ECO:0000256" key="3">
    <source>
        <dbReference type="ARBA" id="ARBA00004632"/>
    </source>
</evidence>
<evidence type="ECO:0000256" key="25">
    <source>
        <dbReference type="ARBA" id="ARBA00048074"/>
    </source>
</evidence>
<comment type="catalytic activity">
    <reaction evidence="16">
        <text>(5Z,8Z,11Z,14Z)-eicosatetraenoyl-CoA + H2O = (5Z,8Z,11Z,14Z)-eicosatetraenoate + CoA + H(+)</text>
        <dbReference type="Rhea" id="RHEA:40151"/>
        <dbReference type="ChEBI" id="CHEBI:15377"/>
        <dbReference type="ChEBI" id="CHEBI:15378"/>
        <dbReference type="ChEBI" id="CHEBI:32395"/>
        <dbReference type="ChEBI" id="CHEBI:57287"/>
        <dbReference type="ChEBI" id="CHEBI:57368"/>
    </reaction>
    <physiologicalReaction direction="left-to-right" evidence="16">
        <dbReference type="Rhea" id="RHEA:40152"/>
    </physiologicalReaction>
</comment>
<evidence type="ECO:0000256" key="16">
    <source>
        <dbReference type="ARBA" id="ARBA00035852"/>
    </source>
</evidence>
<dbReference type="InterPro" id="IPR029069">
    <property type="entry name" value="HotDog_dom_sf"/>
</dbReference>
<gene>
    <name evidence="29" type="ORF">UFOPK1824_00281</name>
    <name evidence="30" type="ORF">UFOPK2340_00783</name>
    <name evidence="31" type="ORF">UFOPK2772_00556</name>
    <name evidence="32" type="ORF">UFOPK2850_00212</name>
    <name evidence="33" type="ORF">UFOPK3027_00686</name>
    <name evidence="34" type="ORF">UFOPK3256_00589</name>
    <name evidence="35" type="ORF">UFOPK3827_00517</name>
    <name evidence="36" type="ORF">UFOPK3982_00615</name>
    <name evidence="37" type="ORF">UFOPK4120_00683</name>
    <name evidence="38" type="ORF">UFOPK4404_00682</name>
</gene>
<keyword evidence="7" id="KW-0053">Apoptosis</keyword>
<keyword evidence="15" id="KW-0966">Cell projection</keyword>
<dbReference type="EMBL" id="CAFBNM010000004">
    <property type="protein sequence ID" value="CAB4950442.1"/>
    <property type="molecule type" value="Genomic_DNA"/>
</dbReference>
<evidence type="ECO:0000313" key="29">
    <source>
        <dbReference type="EMBL" id="CAB4594735.1"/>
    </source>
</evidence>
<keyword evidence="9" id="KW-0378">Hydrolase</keyword>
<dbReference type="EMBL" id="CAEZXC010000037">
    <property type="protein sequence ID" value="CAB4676259.1"/>
    <property type="molecule type" value="Genomic_DNA"/>
</dbReference>
<evidence type="ECO:0000256" key="6">
    <source>
        <dbReference type="ARBA" id="ARBA00022490"/>
    </source>
</evidence>
<evidence type="ECO:0000256" key="1">
    <source>
        <dbReference type="ARBA" id="ARBA00004496"/>
    </source>
</evidence>
<dbReference type="InterPro" id="IPR052365">
    <property type="entry name" value="THEM4/THEM5_acyl-CoA_thioest"/>
</dbReference>
<keyword evidence="12" id="KW-0443">Lipid metabolism</keyword>
<proteinExistence type="inferred from homology"/>
<dbReference type="EMBL" id="CAFAAN010000005">
    <property type="protein sequence ID" value="CAB4801625.1"/>
    <property type="molecule type" value="Genomic_DNA"/>
</dbReference>
<evidence type="ECO:0000313" key="31">
    <source>
        <dbReference type="EMBL" id="CAB4734596.1"/>
    </source>
</evidence>
<evidence type="ECO:0000256" key="18">
    <source>
        <dbReference type="ARBA" id="ARBA00038456"/>
    </source>
</evidence>
<evidence type="ECO:0000313" key="32">
    <source>
        <dbReference type="EMBL" id="CAB4748012.1"/>
    </source>
</evidence>
<evidence type="ECO:0000313" key="35">
    <source>
        <dbReference type="EMBL" id="CAB4950442.1"/>
    </source>
</evidence>
<dbReference type="EC" id="3.1.2.2" evidence="19"/>
<keyword evidence="5" id="KW-1003">Cell membrane</keyword>
<dbReference type="GO" id="GO:0006631">
    <property type="term" value="P:fatty acid metabolic process"/>
    <property type="evidence" value="ECO:0007669"/>
    <property type="project" value="UniProtKB-KW"/>
</dbReference>
<evidence type="ECO:0000313" key="36">
    <source>
        <dbReference type="EMBL" id="CAB4984019.1"/>
    </source>
</evidence>
<dbReference type="Pfam" id="PF03061">
    <property type="entry name" value="4HBT"/>
    <property type="match status" value="1"/>
</dbReference>
<reference evidence="31" key="1">
    <citation type="submission" date="2020-05" db="EMBL/GenBank/DDBJ databases">
        <authorList>
            <person name="Chiriac C."/>
            <person name="Salcher M."/>
            <person name="Ghai R."/>
            <person name="Kavagutti S V."/>
        </authorList>
    </citation>
    <scope>NUCLEOTIDE SEQUENCE</scope>
</reference>
<dbReference type="PANTHER" id="PTHR12418">
    <property type="entry name" value="ACYL-COENZYME A THIOESTERASE THEM4"/>
    <property type="match status" value="1"/>
</dbReference>
<evidence type="ECO:0000313" key="38">
    <source>
        <dbReference type="EMBL" id="CAB5072255.1"/>
    </source>
</evidence>
<evidence type="ECO:0000256" key="4">
    <source>
        <dbReference type="ARBA" id="ARBA00004637"/>
    </source>
</evidence>
<dbReference type="EMBL" id="CAFBOO010000004">
    <property type="protein sequence ID" value="CAB4984019.1"/>
    <property type="molecule type" value="Genomic_DNA"/>
</dbReference>
<comment type="subcellular location">
    <subcellularLocation>
        <location evidence="3">Cell projection</location>
        <location evidence="3">Ruffle membrane</location>
    </subcellularLocation>
    <subcellularLocation>
        <location evidence="1">Cytoplasm</location>
    </subcellularLocation>
    <subcellularLocation>
        <location evidence="4">Mitochondrion inner membrane</location>
        <topology evidence="4">Peripheral membrane protein</topology>
    </subcellularLocation>
    <subcellularLocation>
        <location evidence="2">Mitochondrion intermembrane space</location>
    </subcellularLocation>
</comment>
<dbReference type="EMBL" id="CAEZUM010000010">
    <property type="protein sequence ID" value="CAB4594735.1"/>
    <property type="molecule type" value="Genomic_DNA"/>
</dbReference>
<feature type="domain" description="Thioesterase" evidence="28">
    <location>
        <begin position="76"/>
        <end position="140"/>
    </location>
</feature>
<evidence type="ECO:0000256" key="14">
    <source>
        <dbReference type="ARBA" id="ARBA00023136"/>
    </source>
</evidence>
<evidence type="ECO:0000313" key="37">
    <source>
        <dbReference type="EMBL" id="CAB5018225.1"/>
    </source>
</evidence>
<evidence type="ECO:0000256" key="24">
    <source>
        <dbReference type="ARBA" id="ARBA00047969"/>
    </source>
</evidence>
<keyword evidence="14" id="KW-0472">Membrane</keyword>
<evidence type="ECO:0000256" key="7">
    <source>
        <dbReference type="ARBA" id="ARBA00022703"/>
    </source>
</evidence>
<keyword evidence="6" id="KW-0963">Cytoplasm</keyword>
<dbReference type="CDD" id="cd03440">
    <property type="entry name" value="hot_dog"/>
    <property type="match status" value="1"/>
</dbReference>
<keyword evidence="8" id="KW-0999">Mitochondrion inner membrane</keyword>
<organism evidence="31">
    <name type="scientific">freshwater metagenome</name>
    <dbReference type="NCBI Taxonomy" id="449393"/>
    <lineage>
        <taxon>unclassified sequences</taxon>
        <taxon>metagenomes</taxon>
        <taxon>ecological metagenomes</taxon>
    </lineage>
</organism>
<evidence type="ECO:0000256" key="21">
    <source>
        <dbReference type="ARBA" id="ARBA00043210"/>
    </source>
</evidence>
<dbReference type="GO" id="GO:0005743">
    <property type="term" value="C:mitochondrial inner membrane"/>
    <property type="evidence" value="ECO:0007669"/>
    <property type="project" value="UniProtKB-SubCell"/>
</dbReference>
<dbReference type="EMBL" id="CAFBPO010000006">
    <property type="protein sequence ID" value="CAB5018225.1"/>
    <property type="molecule type" value="Genomic_DNA"/>
</dbReference>
<evidence type="ECO:0000256" key="11">
    <source>
        <dbReference type="ARBA" id="ARBA00022946"/>
    </source>
</evidence>
<evidence type="ECO:0000256" key="27">
    <source>
        <dbReference type="SAM" id="MobiDB-lite"/>
    </source>
</evidence>
<comment type="catalytic activity">
    <reaction evidence="26">
        <text>tetradecanoyl-CoA + H2O = tetradecanoate + CoA + H(+)</text>
        <dbReference type="Rhea" id="RHEA:40119"/>
        <dbReference type="ChEBI" id="CHEBI:15377"/>
        <dbReference type="ChEBI" id="CHEBI:15378"/>
        <dbReference type="ChEBI" id="CHEBI:30807"/>
        <dbReference type="ChEBI" id="CHEBI:57287"/>
        <dbReference type="ChEBI" id="CHEBI:57385"/>
    </reaction>
    <physiologicalReaction direction="left-to-right" evidence="26">
        <dbReference type="Rhea" id="RHEA:40120"/>
    </physiologicalReaction>
</comment>
<feature type="compositionally biased region" description="Polar residues" evidence="27">
    <location>
        <begin position="1"/>
        <end position="11"/>
    </location>
</feature>
<sequence>MRMSRVASTTPPEGVSIPDRHPKAPEIGTRIPSHFGHCFGCGELHPTGLHLVAHAGAGADLTAEFTVTENHQGAPGLAHGGLLSLAFDEALGKLMWLIRAPAVTARLETDFLKPVPLGTTIHITARITGQVNRKVYTAAEGRLGGADGEIAVKAAALFVVVPMSHFLENAPKEYLEHIAKTPEILAFVDPEFEINP</sequence>
<evidence type="ECO:0000313" key="33">
    <source>
        <dbReference type="EMBL" id="CAB4801625.1"/>
    </source>
</evidence>
<evidence type="ECO:0000256" key="8">
    <source>
        <dbReference type="ARBA" id="ARBA00022792"/>
    </source>
</evidence>
<evidence type="ECO:0000313" key="34">
    <source>
        <dbReference type="EMBL" id="CAB4841350.1"/>
    </source>
</evidence>
<evidence type="ECO:0000256" key="12">
    <source>
        <dbReference type="ARBA" id="ARBA00023098"/>
    </source>
</evidence>
<evidence type="ECO:0000256" key="2">
    <source>
        <dbReference type="ARBA" id="ARBA00004569"/>
    </source>
</evidence>
<dbReference type="EMBL" id="CAFAZW010000006">
    <property type="protein sequence ID" value="CAB4841350.1"/>
    <property type="molecule type" value="Genomic_DNA"/>
</dbReference>
<evidence type="ECO:0000256" key="5">
    <source>
        <dbReference type="ARBA" id="ARBA00022475"/>
    </source>
</evidence>
<evidence type="ECO:0000256" key="13">
    <source>
        <dbReference type="ARBA" id="ARBA00023128"/>
    </source>
</evidence>
<dbReference type="EMBL" id="CAEZZH010000002">
    <property type="protein sequence ID" value="CAB4748012.1"/>
    <property type="molecule type" value="Genomic_DNA"/>
</dbReference>
<evidence type="ECO:0000256" key="26">
    <source>
        <dbReference type="ARBA" id="ARBA00048180"/>
    </source>
</evidence>